<name>A0A1M7J8G5_9FLAO</name>
<dbReference type="OrthoDB" id="898678at2"/>
<evidence type="ECO:0000313" key="2">
    <source>
        <dbReference type="Proteomes" id="UP000190235"/>
    </source>
</evidence>
<organism evidence="1 2">
    <name type="scientific">Salegentibacter salegens</name>
    <dbReference type="NCBI Taxonomy" id="143223"/>
    <lineage>
        <taxon>Bacteria</taxon>
        <taxon>Pseudomonadati</taxon>
        <taxon>Bacteroidota</taxon>
        <taxon>Flavobacteriia</taxon>
        <taxon>Flavobacteriales</taxon>
        <taxon>Flavobacteriaceae</taxon>
        <taxon>Salegentibacter</taxon>
    </lineage>
</organism>
<reference evidence="2" key="1">
    <citation type="submission" date="2016-11" db="EMBL/GenBank/DDBJ databases">
        <authorList>
            <person name="Varghese N."/>
            <person name="Submissions S."/>
        </authorList>
    </citation>
    <scope>NUCLEOTIDE SEQUENCE [LARGE SCALE GENOMIC DNA]</scope>
    <source>
        <strain evidence="2">ACAM 48</strain>
    </source>
</reference>
<dbReference type="Proteomes" id="UP000190235">
    <property type="component" value="Chromosome I"/>
</dbReference>
<keyword evidence="2" id="KW-1185">Reference proteome</keyword>
<sequence>MSEHYFFKKSNIWQFFHNSFKEFLVEETSKDFFSDEIDEQLDIDFHLKIYEGIKNLNNDEYRWNIIYHLFQAKKFDLITELTSQDYFRQQWYEYRNTTYIQEDINLTALASSYVKKPKSLLICSLSEYELRQRTNNFTPSLYYETFHQLSMIDVANSFIYNNVELLVEKEVALDYCIALFKQGLKKLSFEIFLKAEPTFILKNIKQVSPRKRTNNSVYEIDQIQLVKKWAKASSLFNPIDDILAKLKGFEVLKEFPVDENRDVLIESISEILQFRIDENDWDGISELHEKVKHIIPNEYLFTFYFEVVWYLENENNFYEHCKSQLSKWVLKNDSPANLRLGLFEVIINDNVKGGKLAFEKTAHPLEKKVNSSSMNLAGSFNYIFNYSRLYYLLYKDFSKDTAQFLPEFKNTNLKAFCNEYAELGKSYAYIFLKKENASIQFCFRMKQIFNYFHNHITDRGHEYAIHENKADIIILILRLSTEVSDELLNRLLSEISVEWENNLRYWGESKQQEVIEWVIESGRNDEWCIDNLRRLNKSIFQDGYNTDRIEKGVSQIKLWSILGRIDEGKKILETLMEISLDVRGEKDDQIDYLVEWLGKFKEIDSDELKFYLEKLDSIYQKVNSASHTPAMEILRYSLNKGNGFEIFKYVLMEGLVGLNDGIEILLEHILKKLPEKKNLLVSLYIRTVIAFDNIYYGRGSFLNNLLHYDLSTSEINKIVKDLKVYSILEHRNDYLNKIKKYSIKKNIDLQKIGIDDVIVKEKRDTSSYLSLKGGTTYSKDEAIQTIKNYHQLVESINGEEEHGYFKWISIIEKLSPNLSLVQLEELLKIKKFDGIDLLKFAEIFHSKGDLDKTKQLIEEALAQSTLNSWSEVYDNGLKIKAYTLYHKIEDKEIVQDKAVKDFLENFKIDHESVIARYDSIFSLMFDEIQIEDLYTEINNYKNQLLKSHFTTEGTPPINGNLSTEELLYQTIIFLMEIPCRFDDIINEILLENIDQNKGLITVLLNRLFEEQYYDSFIKLIASISLKETRFLQSFTTEIAHLLNHERFDIHNIAIRVMDRMDLNVGEFYKVKTKREPLAYTLKLNKRGGLIIPEKDRIERVDRKGFLPETDNPLEYVWLYESELKLLSEQTDYDLINLATRVKQLSQNKVTPGWYKFLSEEELRDLFDNKFRVKTTYLRPRTQSVINGMMIVLKELVELRKIDRDLAEYISNIFDEAMYYIKPQEKPKFIKSILNNDNYAPSANEKWAHELTDDYVNATLKSLVYKDLIVLAESTKIKGQGDGYTSENRQSFIDRFDTPIKSNLIFSRIFKCYYENYEFGEVTNNICYFNWLMTFNKKRNWLAFNAELAEYMGLHLSSQGNFRWLNNKGDIVVESVYWQSGEEYNNNRNLHSDSGSGWIVVITKEGFELLKHALGNVKLYQHKRIERKLKFYQSKYGTYINEKDDNYKVTQIDF</sequence>
<proteinExistence type="predicted"/>
<evidence type="ECO:0000313" key="1">
    <source>
        <dbReference type="EMBL" id="SHM49306.1"/>
    </source>
</evidence>
<gene>
    <name evidence="1" type="ORF">SAMN05878281_0859</name>
</gene>
<dbReference type="EMBL" id="LT670848">
    <property type="protein sequence ID" value="SHM49306.1"/>
    <property type="molecule type" value="Genomic_DNA"/>
</dbReference>
<accession>A0A1M7J8G5</accession>
<dbReference type="RefSeq" id="WP_079734134.1">
    <property type="nucleotide sequence ID" value="NZ_LT670848.1"/>
</dbReference>
<protein>
    <recommendedName>
        <fullName evidence="3">DUF4132 domain-containing protein</fullName>
    </recommendedName>
</protein>
<dbReference type="STRING" id="143223.SAMN05878281_0859"/>
<evidence type="ECO:0008006" key="3">
    <source>
        <dbReference type="Google" id="ProtNLM"/>
    </source>
</evidence>